<organism evidence="1 2">
    <name type="scientific">Shewanella psychropiezotolerans</name>
    <dbReference type="NCBI Taxonomy" id="2593655"/>
    <lineage>
        <taxon>Bacteria</taxon>
        <taxon>Pseudomonadati</taxon>
        <taxon>Pseudomonadota</taxon>
        <taxon>Gammaproteobacteria</taxon>
        <taxon>Alteromonadales</taxon>
        <taxon>Shewanellaceae</taxon>
        <taxon>Shewanella</taxon>
    </lineage>
</organism>
<proteinExistence type="predicted"/>
<keyword evidence="2" id="KW-1185">Reference proteome</keyword>
<sequence length="376" mass="42036">MDVLSCLTLGRGGKITRTEKGKIPQYTPSGKEPKICLYSRSGMPFRVRPEIAVTDKRHQAILLTAKRLEQLTANGEQSVDFERDFIPLLLLEMRAVYVLTLMDLQLRKTVEQSLRQHANISTSSFLDILIPIENDLGCFDPCLYVQDTLPEFVTPIDYQAWFKEFIIEDLSSSLEGISSNPVKASLEVWRDLRDTIRAISDFNKLTPNSHSLLYSKYSGIVNRAVGGPQRERHEDLIALMDAGIVEVTTVHGTEYNQEENSYQLNCKDGTTRKMDIIIPAYLDSSGIGNSNSSVLISLKNRGLISKQNNNLGSDSININQLHQVISENGEAISNIWILGPNVEGTTYYNHYIPTCGGVSKAYVDADIAVMNFIINI</sequence>
<gene>
    <name evidence="1" type="ORF">FM037_04805</name>
</gene>
<name>A0ABX5WU99_9GAMM</name>
<evidence type="ECO:0000313" key="2">
    <source>
        <dbReference type="Proteomes" id="UP000315947"/>
    </source>
</evidence>
<dbReference type="RefSeq" id="WP_144045068.1">
    <property type="nucleotide sequence ID" value="NZ_CP041614.1"/>
</dbReference>
<dbReference type="Proteomes" id="UP000315947">
    <property type="component" value="Chromosome"/>
</dbReference>
<accession>A0ABX5WU99</accession>
<protein>
    <submittedName>
        <fullName evidence="1">Uncharacterized protein</fullName>
    </submittedName>
</protein>
<reference evidence="1 2" key="1">
    <citation type="submission" date="2019-07" db="EMBL/GenBank/DDBJ databases">
        <title>Shewanella sp. YLB-06 whole genomic sequence.</title>
        <authorList>
            <person name="Yu L."/>
        </authorList>
    </citation>
    <scope>NUCLEOTIDE SEQUENCE [LARGE SCALE GENOMIC DNA]</scope>
    <source>
        <strain evidence="1 2">YLB-06</strain>
    </source>
</reference>
<evidence type="ECO:0000313" key="1">
    <source>
        <dbReference type="EMBL" id="QDO82680.1"/>
    </source>
</evidence>
<dbReference type="EMBL" id="CP041614">
    <property type="protein sequence ID" value="QDO82680.1"/>
    <property type="molecule type" value="Genomic_DNA"/>
</dbReference>